<dbReference type="EMBL" id="BOOZ01000048">
    <property type="protein sequence ID" value="GIJ12275.1"/>
    <property type="molecule type" value="Genomic_DNA"/>
</dbReference>
<gene>
    <name evidence="2" type="ORF">Van01_54890</name>
</gene>
<evidence type="ECO:0000313" key="2">
    <source>
        <dbReference type="EMBL" id="GIJ12275.1"/>
    </source>
</evidence>
<proteinExistence type="predicted"/>
<dbReference type="RefSeq" id="WP_204013547.1">
    <property type="nucleotide sequence ID" value="NZ_BOOZ01000048.1"/>
</dbReference>
<evidence type="ECO:0000256" key="1">
    <source>
        <dbReference type="SAM" id="MobiDB-lite"/>
    </source>
</evidence>
<comment type="caution">
    <text evidence="2">The sequence shown here is derived from an EMBL/GenBank/DDBJ whole genome shotgun (WGS) entry which is preliminary data.</text>
</comment>
<feature type="region of interest" description="Disordered" evidence="1">
    <location>
        <begin position="1"/>
        <end position="57"/>
    </location>
</feature>
<reference evidence="2 3" key="1">
    <citation type="submission" date="2021-01" db="EMBL/GenBank/DDBJ databases">
        <title>Whole genome shotgun sequence of Verrucosispora andamanensis NBRC 109075.</title>
        <authorList>
            <person name="Komaki H."/>
            <person name="Tamura T."/>
        </authorList>
    </citation>
    <scope>NUCLEOTIDE SEQUENCE [LARGE SCALE GENOMIC DNA]</scope>
    <source>
        <strain evidence="2 3">NBRC 109075</strain>
    </source>
</reference>
<feature type="compositionally biased region" description="Polar residues" evidence="1">
    <location>
        <begin position="15"/>
        <end position="30"/>
    </location>
</feature>
<evidence type="ECO:0000313" key="3">
    <source>
        <dbReference type="Proteomes" id="UP000647017"/>
    </source>
</evidence>
<protein>
    <submittedName>
        <fullName evidence="2">Uncharacterized protein</fullName>
    </submittedName>
</protein>
<accession>A0ABQ4I317</accession>
<sequence>MADDGAARRAGKNTVKGNRSFGSAYHSTIINGDGNIVNPPPNPDEDDGEEGVAGEGSSSVSHPSFWMWIAGAAVVVLIVLCNIIPDPPEPKSSFPVENGTRPVGSNDAAVLAAALGGLQNCAKAPVLQPQNCPQRVGDWWTGEATNVTWRIHGVPGDGAVIHYNGEEGRFHVLGTAVLTASYETASGPDLKLRVIEFWARVEWTAGKAKLAELRNYDDTPRPAIEKRNPQVPDELALSLVKTAFERCVKTKKSKLPPECPDINSGAGSGKISWKLNGDPSINAKPRFESSTGLIHVDGNYSVTASYSQLFFGATSQPASGRYDAILSVDDGKPQVLRINKA</sequence>
<keyword evidence="3" id="KW-1185">Reference proteome</keyword>
<dbReference type="Proteomes" id="UP000647017">
    <property type="component" value="Unassembled WGS sequence"/>
</dbReference>
<organism evidence="2 3">
    <name type="scientific">Micromonospora andamanensis</name>
    <dbReference type="NCBI Taxonomy" id="1287068"/>
    <lineage>
        <taxon>Bacteria</taxon>
        <taxon>Bacillati</taxon>
        <taxon>Actinomycetota</taxon>
        <taxon>Actinomycetes</taxon>
        <taxon>Micromonosporales</taxon>
        <taxon>Micromonosporaceae</taxon>
        <taxon>Micromonospora</taxon>
    </lineage>
</organism>
<name>A0ABQ4I317_9ACTN</name>
<feature type="compositionally biased region" description="Acidic residues" evidence="1">
    <location>
        <begin position="43"/>
        <end position="52"/>
    </location>
</feature>